<evidence type="ECO:0000256" key="1">
    <source>
        <dbReference type="SAM" id="MobiDB-lite"/>
    </source>
</evidence>
<dbReference type="Proteomes" id="UP001218218">
    <property type="component" value="Unassembled WGS sequence"/>
</dbReference>
<dbReference type="AlphaFoldDB" id="A0AAD7AHP9"/>
<dbReference type="EMBL" id="JARIHO010000006">
    <property type="protein sequence ID" value="KAJ7359231.1"/>
    <property type="molecule type" value="Genomic_DNA"/>
</dbReference>
<keyword evidence="3" id="KW-1185">Reference proteome</keyword>
<name>A0AAD7AHP9_9AGAR</name>
<proteinExistence type="predicted"/>
<accession>A0AAD7AHP9</accession>
<evidence type="ECO:0000313" key="2">
    <source>
        <dbReference type="EMBL" id="KAJ7359231.1"/>
    </source>
</evidence>
<feature type="region of interest" description="Disordered" evidence="1">
    <location>
        <begin position="38"/>
        <end position="66"/>
    </location>
</feature>
<reference evidence="2" key="1">
    <citation type="submission" date="2023-03" db="EMBL/GenBank/DDBJ databases">
        <title>Massive genome expansion in bonnet fungi (Mycena s.s.) driven by repeated elements and novel gene families across ecological guilds.</title>
        <authorList>
            <consortium name="Lawrence Berkeley National Laboratory"/>
            <person name="Harder C.B."/>
            <person name="Miyauchi S."/>
            <person name="Viragh M."/>
            <person name="Kuo A."/>
            <person name="Thoen E."/>
            <person name="Andreopoulos B."/>
            <person name="Lu D."/>
            <person name="Skrede I."/>
            <person name="Drula E."/>
            <person name="Henrissat B."/>
            <person name="Morin E."/>
            <person name="Kohler A."/>
            <person name="Barry K."/>
            <person name="LaButti K."/>
            <person name="Morin E."/>
            <person name="Salamov A."/>
            <person name="Lipzen A."/>
            <person name="Mereny Z."/>
            <person name="Hegedus B."/>
            <person name="Baldrian P."/>
            <person name="Stursova M."/>
            <person name="Weitz H."/>
            <person name="Taylor A."/>
            <person name="Grigoriev I.V."/>
            <person name="Nagy L.G."/>
            <person name="Martin F."/>
            <person name="Kauserud H."/>
        </authorList>
    </citation>
    <scope>NUCLEOTIDE SEQUENCE</scope>
    <source>
        <strain evidence="2">CBHHK002</strain>
    </source>
</reference>
<sequence length="275" mass="30850">MSQRRKSKNPEVQKVAQDIQEIVEGLDPAVANRWFHYKPNARSSKQQENYSPLPSPEKILQKRKADTVKSEPIDLSLDSDNWNCAAASSSHTAKKTKRSASPDADDLEAVEMSFCVYIETPPPPILSTRKANTKPLPTKTTTLGPFECMSSFTFPEFLDIIATTCQTNTANLPLPSLQWRFDRPNNSKPKPVTNTTGFKVMVKALIDRRKDYIFSIFMVPPSFVKVELPWKESGDEGPKVPLNFEYGIDDLHGGGSVLSISEQLIRTCFPFDILL</sequence>
<evidence type="ECO:0000313" key="3">
    <source>
        <dbReference type="Proteomes" id="UP001218218"/>
    </source>
</evidence>
<comment type="caution">
    <text evidence="2">The sequence shown here is derived from an EMBL/GenBank/DDBJ whole genome shotgun (WGS) entry which is preliminary data.</text>
</comment>
<gene>
    <name evidence="2" type="ORF">DFH08DRAFT_1037642</name>
</gene>
<feature type="compositionally biased region" description="Polar residues" evidence="1">
    <location>
        <begin position="41"/>
        <end position="52"/>
    </location>
</feature>
<organism evidence="2 3">
    <name type="scientific">Mycena albidolilacea</name>
    <dbReference type="NCBI Taxonomy" id="1033008"/>
    <lineage>
        <taxon>Eukaryota</taxon>
        <taxon>Fungi</taxon>
        <taxon>Dikarya</taxon>
        <taxon>Basidiomycota</taxon>
        <taxon>Agaricomycotina</taxon>
        <taxon>Agaricomycetes</taxon>
        <taxon>Agaricomycetidae</taxon>
        <taxon>Agaricales</taxon>
        <taxon>Marasmiineae</taxon>
        <taxon>Mycenaceae</taxon>
        <taxon>Mycena</taxon>
    </lineage>
</organism>
<protein>
    <submittedName>
        <fullName evidence="2">Uncharacterized protein</fullName>
    </submittedName>
</protein>